<dbReference type="Pfam" id="PF03575">
    <property type="entry name" value="Peptidase_S51"/>
    <property type="match status" value="1"/>
</dbReference>
<dbReference type="EMBL" id="BSUO01000001">
    <property type="protein sequence ID" value="GMA42218.1"/>
    <property type="molecule type" value="Genomic_DNA"/>
</dbReference>
<keyword evidence="2" id="KW-0645">Protease</keyword>
<evidence type="ECO:0000256" key="1">
    <source>
        <dbReference type="ARBA" id="ARBA00006534"/>
    </source>
</evidence>
<evidence type="ECO:0000313" key="6">
    <source>
        <dbReference type="Proteomes" id="UP001157126"/>
    </source>
</evidence>
<evidence type="ECO:0000256" key="2">
    <source>
        <dbReference type="ARBA" id="ARBA00022670"/>
    </source>
</evidence>
<organism evidence="5 6">
    <name type="scientific">Mobilicoccus caccae</name>
    <dbReference type="NCBI Taxonomy" id="1859295"/>
    <lineage>
        <taxon>Bacteria</taxon>
        <taxon>Bacillati</taxon>
        <taxon>Actinomycetota</taxon>
        <taxon>Actinomycetes</taxon>
        <taxon>Micrococcales</taxon>
        <taxon>Dermatophilaceae</taxon>
        <taxon>Mobilicoccus</taxon>
    </lineage>
</organism>
<evidence type="ECO:0000256" key="4">
    <source>
        <dbReference type="ARBA" id="ARBA00022825"/>
    </source>
</evidence>
<dbReference type="Proteomes" id="UP001157126">
    <property type="component" value="Unassembled WGS sequence"/>
</dbReference>
<keyword evidence="6" id="KW-1185">Reference proteome</keyword>
<dbReference type="CDD" id="cd03146">
    <property type="entry name" value="GAT1_Peptidase_E"/>
    <property type="match status" value="1"/>
</dbReference>
<protein>
    <submittedName>
        <fullName evidence="5">Peptidase YgaJ</fullName>
    </submittedName>
</protein>
<sequence length="235" mass="25028">MTTHIVAMGGGGFSSSEGFRPTGLDRYILSLTDATNPLVCFVPTASADDGLYVSRFINAYSSKVRTSVLTLWSGAADAIARMDEVDVFLVGGGNTLNMLALWSAHGLGQRFRSYMKDTDRDVVLAGVSAGGAVWHEGCTTDSYGRGITALGLGLGLVPGSFCPHYDSEAERAPQFKEFVDTNQLPAGWGVDDGAAIHYVDGEVEAFVSERDGAAVHRLEPTENGVTIDKQETRVL</sequence>
<dbReference type="Gene3D" id="3.40.50.880">
    <property type="match status" value="1"/>
</dbReference>
<accession>A0ABQ6IW90</accession>
<reference evidence="6" key="1">
    <citation type="journal article" date="2019" name="Int. J. Syst. Evol. Microbiol.">
        <title>The Global Catalogue of Microorganisms (GCM) 10K type strain sequencing project: providing services to taxonomists for standard genome sequencing and annotation.</title>
        <authorList>
            <consortium name="The Broad Institute Genomics Platform"/>
            <consortium name="The Broad Institute Genome Sequencing Center for Infectious Disease"/>
            <person name="Wu L."/>
            <person name="Ma J."/>
        </authorList>
    </citation>
    <scope>NUCLEOTIDE SEQUENCE [LARGE SCALE GENOMIC DNA]</scope>
    <source>
        <strain evidence="6">NBRC 113072</strain>
    </source>
</reference>
<evidence type="ECO:0000313" key="5">
    <source>
        <dbReference type="EMBL" id="GMA42218.1"/>
    </source>
</evidence>
<name>A0ABQ6IW90_9MICO</name>
<comment type="similarity">
    <text evidence="1">Belongs to the peptidase S51 family.</text>
</comment>
<comment type="caution">
    <text evidence="5">The sequence shown here is derived from an EMBL/GenBank/DDBJ whole genome shotgun (WGS) entry which is preliminary data.</text>
</comment>
<dbReference type="InterPro" id="IPR005320">
    <property type="entry name" value="Peptidase_S51"/>
</dbReference>
<evidence type="ECO:0000256" key="3">
    <source>
        <dbReference type="ARBA" id="ARBA00022801"/>
    </source>
</evidence>
<dbReference type="PANTHER" id="PTHR20842:SF0">
    <property type="entry name" value="ALPHA-ASPARTYL DIPEPTIDASE"/>
    <property type="match status" value="1"/>
</dbReference>
<dbReference type="RefSeq" id="WP_284305659.1">
    <property type="nucleotide sequence ID" value="NZ_BSUO01000001.1"/>
</dbReference>
<gene>
    <name evidence="5" type="primary">ygaJ</name>
    <name evidence="5" type="ORF">GCM10025883_42630</name>
</gene>
<proteinExistence type="inferred from homology"/>
<dbReference type="PANTHER" id="PTHR20842">
    <property type="entry name" value="PROTEASE S51 ALPHA-ASPARTYL DIPEPTIDASE"/>
    <property type="match status" value="1"/>
</dbReference>
<keyword evidence="4" id="KW-0720">Serine protease</keyword>
<keyword evidence="3" id="KW-0378">Hydrolase</keyword>
<dbReference type="InterPro" id="IPR029062">
    <property type="entry name" value="Class_I_gatase-like"/>
</dbReference>
<dbReference type="SUPFAM" id="SSF52317">
    <property type="entry name" value="Class I glutamine amidotransferase-like"/>
    <property type="match status" value="1"/>
</dbReference>